<protein>
    <recommendedName>
        <fullName evidence="4">Alcohol dehydrogenase-like C-terminal domain-containing protein</fullName>
    </recommendedName>
</protein>
<organism evidence="2 3">
    <name type="scientific">Monilinia fructicola</name>
    <name type="common">Brown rot fungus</name>
    <name type="synonym">Ciboria fructicola</name>
    <dbReference type="NCBI Taxonomy" id="38448"/>
    <lineage>
        <taxon>Eukaryota</taxon>
        <taxon>Fungi</taxon>
        <taxon>Dikarya</taxon>
        <taxon>Ascomycota</taxon>
        <taxon>Pezizomycotina</taxon>
        <taxon>Leotiomycetes</taxon>
        <taxon>Helotiales</taxon>
        <taxon>Sclerotiniaceae</taxon>
        <taxon>Monilinia</taxon>
    </lineage>
</organism>
<dbReference type="EMBL" id="VICG01000006">
    <property type="protein sequence ID" value="KAA8570951.1"/>
    <property type="molecule type" value="Genomic_DNA"/>
</dbReference>
<gene>
    <name evidence="2" type="ORF">EYC84_000328</name>
</gene>
<evidence type="ECO:0008006" key="4">
    <source>
        <dbReference type="Google" id="ProtNLM"/>
    </source>
</evidence>
<accession>A0A5M9JNW0</accession>
<dbReference type="AlphaFoldDB" id="A0A5M9JNW0"/>
<evidence type="ECO:0000313" key="3">
    <source>
        <dbReference type="Proteomes" id="UP000322873"/>
    </source>
</evidence>
<feature type="region of interest" description="Disordered" evidence="1">
    <location>
        <begin position="1"/>
        <end position="30"/>
    </location>
</feature>
<dbReference type="InterPro" id="IPR052711">
    <property type="entry name" value="Zinc_ADH-like"/>
</dbReference>
<dbReference type="Gene3D" id="3.90.180.10">
    <property type="entry name" value="Medium-chain alcohol dehydrogenases, catalytic domain"/>
    <property type="match status" value="1"/>
</dbReference>
<reference evidence="2 3" key="1">
    <citation type="submission" date="2019-06" db="EMBL/GenBank/DDBJ databases">
        <title>Genome Sequence of the Brown Rot Fungal Pathogen Monilinia fructicola.</title>
        <authorList>
            <person name="De Miccolis Angelini R.M."/>
            <person name="Landi L."/>
            <person name="Abate D."/>
            <person name="Pollastro S."/>
            <person name="Romanazzi G."/>
            <person name="Faretra F."/>
        </authorList>
    </citation>
    <scope>NUCLEOTIDE SEQUENCE [LARGE SCALE GENOMIC DNA]</scope>
    <source>
        <strain evidence="2 3">Mfrc123</strain>
    </source>
</reference>
<feature type="compositionally biased region" description="Polar residues" evidence="1">
    <location>
        <begin position="7"/>
        <end position="21"/>
    </location>
</feature>
<dbReference type="PANTHER" id="PTHR45033">
    <property type="match status" value="1"/>
</dbReference>
<name>A0A5M9JNW0_MONFR</name>
<sequence length="114" mass="13250">MRKHQPSRNSVSTMSSITRPLQNGVHMQDPHPLLRRPIKLDGIISIIGFVGGEAQEKEPGFLDCLVNMYRARFARRQQRNPVVDEKVFTLDEVKEAYQYMWDQKHFGKLAIKID</sequence>
<comment type="caution">
    <text evidence="2">The sequence shown here is derived from an EMBL/GenBank/DDBJ whole genome shotgun (WGS) entry which is preliminary data.</text>
</comment>
<dbReference type="VEuPathDB" id="FungiDB:MFRU_011g00180"/>
<dbReference type="PANTHER" id="PTHR45033:SF2">
    <property type="entry name" value="ZINC-TYPE ALCOHOL DEHYDROGENASE-LIKE PROTEIN C1773.06C"/>
    <property type="match status" value="1"/>
</dbReference>
<keyword evidence="3" id="KW-1185">Reference proteome</keyword>
<evidence type="ECO:0000256" key="1">
    <source>
        <dbReference type="SAM" id="MobiDB-lite"/>
    </source>
</evidence>
<dbReference type="Proteomes" id="UP000322873">
    <property type="component" value="Unassembled WGS sequence"/>
</dbReference>
<evidence type="ECO:0000313" key="2">
    <source>
        <dbReference type="EMBL" id="KAA8570951.1"/>
    </source>
</evidence>
<proteinExistence type="predicted"/>